<comment type="caution">
    <text evidence="1">The sequence shown here is derived from an EMBL/GenBank/DDBJ whole genome shotgun (WGS) entry which is preliminary data.</text>
</comment>
<name>A0A8J8GG10_9BACI</name>
<gene>
    <name evidence="1" type="ORF">HR057_14515</name>
</gene>
<protein>
    <submittedName>
        <fullName evidence="1">Uncharacterized protein</fullName>
    </submittedName>
</protein>
<dbReference type="EMBL" id="JABTTE010000025">
    <property type="protein sequence ID" value="NSL52967.1"/>
    <property type="molecule type" value="Genomic_DNA"/>
</dbReference>
<dbReference type="AlphaFoldDB" id="A0A8J8GG10"/>
<reference evidence="1" key="1">
    <citation type="submission" date="2020-06" db="EMBL/GenBank/DDBJ databases">
        <title>A novel thermopfilic bacterium from Erzurum, Turkey.</title>
        <authorList>
            <person name="Adiguzel A."/>
            <person name="Ay H."/>
            <person name="Baltaci M.O."/>
        </authorList>
    </citation>
    <scope>NUCLEOTIDE SEQUENCE</scope>
    <source>
        <strain evidence="1">P2</strain>
    </source>
</reference>
<organism evidence="1 2">
    <name type="scientific">Calidifontibacillus erzurumensis</name>
    <dbReference type="NCBI Taxonomy" id="2741433"/>
    <lineage>
        <taxon>Bacteria</taxon>
        <taxon>Bacillati</taxon>
        <taxon>Bacillota</taxon>
        <taxon>Bacilli</taxon>
        <taxon>Bacillales</taxon>
        <taxon>Bacillaceae</taxon>
        <taxon>Calidifontibacillus/Schinkia group</taxon>
        <taxon>Calidifontibacillus</taxon>
    </lineage>
</organism>
<evidence type="ECO:0000313" key="1">
    <source>
        <dbReference type="EMBL" id="NSL52967.1"/>
    </source>
</evidence>
<accession>A0A8J8GG10</accession>
<dbReference type="RefSeq" id="WP_173732169.1">
    <property type="nucleotide sequence ID" value="NZ_JABTTE010000025.1"/>
</dbReference>
<sequence length="63" mass="7664">MYKVLYTKLFAGQRLVHVMDFNNSQIIEFTMDELEKDELTKELKMYIEEIKEQIDSGYFDYDL</sequence>
<evidence type="ECO:0000313" key="2">
    <source>
        <dbReference type="Proteomes" id="UP000625804"/>
    </source>
</evidence>
<proteinExistence type="predicted"/>
<dbReference type="Proteomes" id="UP000625804">
    <property type="component" value="Unassembled WGS sequence"/>
</dbReference>
<keyword evidence="2" id="KW-1185">Reference proteome</keyword>